<reference evidence="1 2" key="1">
    <citation type="submission" date="2019-02" db="EMBL/GenBank/DDBJ databases">
        <title>Deep-cultivation of Planctomycetes and their phenomic and genomic characterization uncovers novel biology.</title>
        <authorList>
            <person name="Wiegand S."/>
            <person name="Jogler M."/>
            <person name="Boedeker C."/>
            <person name="Pinto D."/>
            <person name="Vollmers J."/>
            <person name="Rivas-Marin E."/>
            <person name="Kohn T."/>
            <person name="Peeters S.H."/>
            <person name="Heuer A."/>
            <person name="Rast P."/>
            <person name="Oberbeckmann S."/>
            <person name="Bunk B."/>
            <person name="Jeske O."/>
            <person name="Meyerdierks A."/>
            <person name="Storesund J.E."/>
            <person name="Kallscheuer N."/>
            <person name="Luecker S."/>
            <person name="Lage O.M."/>
            <person name="Pohl T."/>
            <person name="Merkel B.J."/>
            <person name="Hornburger P."/>
            <person name="Mueller R.-W."/>
            <person name="Bruemmer F."/>
            <person name="Labrenz M."/>
            <person name="Spormann A.M."/>
            <person name="Op den Camp H."/>
            <person name="Overmann J."/>
            <person name="Amann R."/>
            <person name="Jetten M.S.M."/>
            <person name="Mascher T."/>
            <person name="Medema M.H."/>
            <person name="Devos D.P."/>
            <person name="Kaster A.-K."/>
            <person name="Ovreas L."/>
            <person name="Rohde M."/>
            <person name="Galperin M.Y."/>
            <person name="Jogler C."/>
        </authorList>
    </citation>
    <scope>NUCLEOTIDE SEQUENCE [LARGE SCALE GENOMIC DNA]</scope>
    <source>
        <strain evidence="1 2">TBK1r</strain>
    </source>
</reference>
<accession>A0ABX5XWA4</accession>
<evidence type="ECO:0000313" key="1">
    <source>
        <dbReference type="EMBL" id="QDV86308.1"/>
    </source>
</evidence>
<sequence length="59" mass="6689">MFELPIMGVRVVPFHRVGAFIQTRCFCLLDVAGVVRSWSFSSSLMVNLLTVFLTIEKLL</sequence>
<protein>
    <submittedName>
        <fullName evidence="1">Uncharacterized protein</fullName>
    </submittedName>
</protein>
<proteinExistence type="predicted"/>
<organism evidence="1 2">
    <name type="scientific">Stieleria magnilauensis</name>
    <dbReference type="NCBI Taxonomy" id="2527963"/>
    <lineage>
        <taxon>Bacteria</taxon>
        <taxon>Pseudomonadati</taxon>
        <taxon>Planctomycetota</taxon>
        <taxon>Planctomycetia</taxon>
        <taxon>Pirellulales</taxon>
        <taxon>Pirellulaceae</taxon>
        <taxon>Stieleria</taxon>
    </lineage>
</organism>
<evidence type="ECO:0000313" key="2">
    <source>
        <dbReference type="Proteomes" id="UP000318081"/>
    </source>
</evidence>
<dbReference type="EMBL" id="CP036432">
    <property type="protein sequence ID" value="QDV86308.1"/>
    <property type="molecule type" value="Genomic_DNA"/>
</dbReference>
<gene>
    <name evidence="1" type="ORF">TBK1r_53270</name>
</gene>
<keyword evidence="2" id="KW-1185">Reference proteome</keyword>
<dbReference type="Proteomes" id="UP000318081">
    <property type="component" value="Chromosome"/>
</dbReference>
<name>A0ABX5XWA4_9BACT</name>